<keyword evidence="2" id="KW-1185">Reference proteome</keyword>
<dbReference type="EMBL" id="LR026992">
    <property type="protein sequence ID" value="VDB93601.1"/>
    <property type="molecule type" value="Genomic_DNA"/>
</dbReference>
<gene>
    <name evidence="1" type="ORF">BGT96224V316_LOCUS7234</name>
</gene>
<organism evidence="1 2">
    <name type="scientific">Blumeria graminis f. sp. tritici</name>
    <dbReference type="NCBI Taxonomy" id="62690"/>
    <lineage>
        <taxon>Eukaryota</taxon>
        <taxon>Fungi</taxon>
        <taxon>Dikarya</taxon>
        <taxon>Ascomycota</taxon>
        <taxon>Pezizomycotina</taxon>
        <taxon>Leotiomycetes</taxon>
        <taxon>Erysiphales</taxon>
        <taxon>Erysiphaceae</taxon>
        <taxon>Blumeria</taxon>
    </lineage>
</organism>
<sequence>MITKICSFYVRNNHIRDRCFKWIDTAEGSRWAAKNPQKAEMFVSLERRLRSGRFNSKD</sequence>
<protein>
    <submittedName>
        <fullName evidence="1">Bgt-20577</fullName>
    </submittedName>
</protein>
<reference evidence="1 2" key="1">
    <citation type="submission" date="2018-08" db="EMBL/GenBank/DDBJ databases">
        <authorList>
            <person name="Muller C M."/>
        </authorList>
    </citation>
    <scope>NUCLEOTIDE SEQUENCE [LARGE SCALE GENOMIC DNA]</scope>
</reference>
<proteinExistence type="predicted"/>
<name>A0A9X9MN28_BLUGR</name>
<dbReference type="AlphaFoldDB" id="A0A9X9MN28"/>
<accession>A0A9X9MN28</accession>
<dbReference type="Proteomes" id="UP000324639">
    <property type="component" value="Chromosome Bgt_-09"/>
</dbReference>
<evidence type="ECO:0000313" key="2">
    <source>
        <dbReference type="Proteomes" id="UP000324639"/>
    </source>
</evidence>
<evidence type="ECO:0000313" key="1">
    <source>
        <dbReference type="EMBL" id="VDB93601.1"/>
    </source>
</evidence>